<sequence>MDEIDIDTRLAHRVGSPILPVLPVSFAWISDEASISKDIHRIPVVQILRDNGINQREALQCIRTNQSGQGGRTLLIFADFEPNVTSNWVNAVTQIRQDLIAFGLEDFFVEITDPRKHQNEAIDKDNLVLCQELLPSIYANMEGHAWVTVDFLRCFSHLHGEIRPTVAISAADADDERWWEITLPSIKEAIAGRLELNLFCLKSVFTTDIFHSEKPDVLFRYRNYDPEIGIGASCGLGGSESTGTLGGRVTLQTKDGNQTHLGLTNFHVLLKGALFPQGKQITSQSQSILTSMIDKATGPGRVPANLAAFSPSDNDHELFVAKMDRELNETRDLLDTAQEREIAFGRQPEDGDSRRLAYAKAQFDAASLNRELADSPRRLGNIYAASGITVGSHPHQPGDWILDWCLVQPDGARTIESQIRTVDDFVKIPKGAAISKYQSISATETYEVVKFGRSSGWTRGTIAGLSMVNPDQENSLVHSAILDPESPSIANILMDVLDAPTLKDHQYVLCHSMISSDRSKRRFLLPGDSGCLVLLNQDIEGAAVAVGLGFAENKATGAAYMIPMDIVFQDIESVCGGRVVEPSMV</sequence>
<accession>A0A2T2NTP9</accession>
<dbReference type="EMBL" id="KZ678133">
    <property type="protein sequence ID" value="PSN68764.1"/>
    <property type="molecule type" value="Genomic_DNA"/>
</dbReference>
<keyword evidence="2" id="KW-1185">Reference proteome</keyword>
<dbReference type="Proteomes" id="UP000240883">
    <property type="component" value="Unassembled WGS sequence"/>
</dbReference>
<gene>
    <name evidence="1" type="ORF">BS50DRAFT_632642</name>
</gene>
<dbReference type="OrthoDB" id="5351220at2759"/>
<protein>
    <submittedName>
        <fullName evidence="1">Uncharacterized protein</fullName>
    </submittedName>
</protein>
<proteinExistence type="predicted"/>
<evidence type="ECO:0000313" key="2">
    <source>
        <dbReference type="Proteomes" id="UP000240883"/>
    </source>
</evidence>
<dbReference type="STRING" id="1448308.A0A2T2NTP9"/>
<name>A0A2T2NTP9_CORCC</name>
<dbReference type="AlphaFoldDB" id="A0A2T2NTP9"/>
<reference evidence="1 2" key="1">
    <citation type="journal article" date="2018" name="Front. Microbiol.">
        <title>Genome-Wide Analysis of Corynespora cassiicola Leaf Fall Disease Putative Effectors.</title>
        <authorList>
            <person name="Lopez D."/>
            <person name="Ribeiro S."/>
            <person name="Label P."/>
            <person name="Fumanal B."/>
            <person name="Venisse J.S."/>
            <person name="Kohler A."/>
            <person name="de Oliveira R.R."/>
            <person name="Labutti K."/>
            <person name="Lipzen A."/>
            <person name="Lail K."/>
            <person name="Bauer D."/>
            <person name="Ohm R.A."/>
            <person name="Barry K.W."/>
            <person name="Spatafora J."/>
            <person name="Grigoriev I.V."/>
            <person name="Martin F.M."/>
            <person name="Pujade-Renaud V."/>
        </authorList>
    </citation>
    <scope>NUCLEOTIDE SEQUENCE [LARGE SCALE GENOMIC DNA]</scope>
    <source>
        <strain evidence="1 2">Philippines</strain>
    </source>
</reference>
<organism evidence="1 2">
    <name type="scientific">Corynespora cassiicola Philippines</name>
    <dbReference type="NCBI Taxonomy" id="1448308"/>
    <lineage>
        <taxon>Eukaryota</taxon>
        <taxon>Fungi</taxon>
        <taxon>Dikarya</taxon>
        <taxon>Ascomycota</taxon>
        <taxon>Pezizomycotina</taxon>
        <taxon>Dothideomycetes</taxon>
        <taxon>Pleosporomycetidae</taxon>
        <taxon>Pleosporales</taxon>
        <taxon>Corynesporascaceae</taxon>
        <taxon>Corynespora</taxon>
    </lineage>
</organism>
<evidence type="ECO:0000313" key="1">
    <source>
        <dbReference type="EMBL" id="PSN68764.1"/>
    </source>
</evidence>